<sequence>MFRRQPKSLSYYAYKSIHPYLNQSEDEFVSDYMNWRLNAMYEPHRATYMRLWNRLPVAIKNQEHEWKMEIKNDKLFEYNMKLQTWDWSEGNELCPKVYYILQIYSNTWKFNGECPNWFKDTMIVTLCSYKRHKLEEDSYSDNNLSLYDESDCEDDSRNYHICNNCYENENFKDNYGRRSRYHYILEFYEPECLTKEHYCYYLFTKEYWCSKCKTTPLFTMREIYTPFILKLKNDVVDNGDLDE</sequence>
<dbReference type="EMBL" id="KM596836">
    <property type="protein sequence ID" value="AKN80598.1"/>
    <property type="molecule type" value="Genomic_DNA"/>
</dbReference>
<keyword evidence="2" id="KW-1185">Reference proteome</keyword>
<reference evidence="1 2" key="1">
    <citation type="journal article" date="2016" name="Sci. Rep.">
        <title>Genome sequence of Perigonia lusca single nucleopolyhedrovirus: insights into the evolution of a nucleotide metabolism enzyme in the family Baculoviridae.</title>
        <authorList>
            <person name="Ardisson-Araujo D.M."/>
            <person name="Lima R.N."/>
            <person name="Melo F.L."/>
            <person name="Clem R.J."/>
            <person name="Huang N."/>
            <person name="Bao S.N."/>
            <person name="Sosa-Gomez D.R."/>
            <person name="Ribeiro B.M."/>
        </authorList>
    </citation>
    <scope>NUCLEOTIDE SEQUENCE [LARGE SCALE GENOMIC DNA]</scope>
</reference>
<evidence type="ECO:0000313" key="1">
    <source>
        <dbReference type="EMBL" id="AKN80598.1"/>
    </source>
</evidence>
<dbReference type="OrthoDB" id="25391at10239"/>
<dbReference type="RefSeq" id="YP_009165704.1">
    <property type="nucleotide sequence ID" value="NC_027923.1"/>
</dbReference>
<evidence type="ECO:0000313" key="2">
    <source>
        <dbReference type="Proteomes" id="UP000204667"/>
    </source>
</evidence>
<name>A0A0M3WR15_9ABAC</name>
<gene>
    <name evidence="1" type="primary">PeluOrf-104</name>
</gene>
<dbReference type="GeneID" id="26040098"/>
<proteinExistence type="predicted"/>
<accession>A0A0M3WR15</accession>
<protein>
    <submittedName>
        <fullName evidence="1">Uncharacterized protein</fullName>
    </submittedName>
</protein>
<dbReference type="Pfam" id="PF17530">
    <property type="entry name" value="NS3"/>
    <property type="match status" value="1"/>
</dbReference>
<organism evidence="1 2">
    <name type="scientific">Perigonia lusca single nucleopolyhedrovirus</name>
    <dbReference type="NCBI Taxonomy" id="1675865"/>
    <lineage>
        <taxon>Viruses</taxon>
        <taxon>Viruses incertae sedis</taxon>
        <taxon>Naldaviricetes</taxon>
        <taxon>Lefavirales</taxon>
        <taxon>Baculoviridae</taxon>
        <taxon>Alphabaculovirus</taxon>
        <taxon>Alphabaculovirus peluscae</taxon>
        <taxon>Perigonia lusca nucleopolyhedrovirus</taxon>
    </lineage>
</organism>
<dbReference type="KEGG" id="vg:26040098"/>
<dbReference type="Proteomes" id="UP000204667">
    <property type="component" value="Segment"/>
</dbReference>
<dbReference type="InterPro" id="IPR035222">
    <property type="entry name" value="NS3"/>
</dbReference>